<proteinExistence type="predicted"/>
<evidence type="ECO:0000313" key="1">
    <source>
        <dbReference type="RefSeq" id="XP_059605670.1"/>
    </source>
</evidence>
<organism evidence="1">
    <name type="scientific">Aspergillus niger</name>
    <dbReference type="NCBI Taxonomy" id="5061"/>
    <lineage>
        <taxon>Eukaryota</taxon>
        <taxon>Fungi</taxon>
        <taxon>Dikarya</taxon>
        <taxon>Ascomycota</taxon>
        <taxon>Pezizomycotina</taxon>
        <taxon>Eurotiomycetes</taxon>
        <taxon>Eurotiomycetidae</taxon>
        <taxon>Eurotiales</taxon>
        <taxon>Aspergillaceae</taxon>
        <taxon>Aspergillus</taxon>
        <taxon>Aspergillus subgen. Circumdati</taxon>
    </lineage>
</organism>
<dbReference type="GeneID" id="84593699"/>
<reference evidence="1" key="1">
    <citation type="submission" date="2025-02" db="EMBL/GenBank/DDBJ databases">
        <authorList>
            <consortium name="NCBI Genome Project"/>
        </authorList>
    </citation>
    <scope>NUCLEOTIDE SEQUENCE</scope>
</reference>
<dbReference type="VEuPathDB" id="FungiDB:An18g03560"/>
<accession>A0AAJ8C0M2</accession>
<sequence length="424" mass="47778">MEQKRKELQEERSNPAAPWRIGKGIGMADIKFKRLLRVHHVDAVRVHPLMSLGELLHVPGLSRLWLEVEALRPGIHPTWGRIKIAKGNSGNYVPCNEVPSTGIRLISMQLEMPRLYFQCMYEGIALLNPVTWPGGIRVDVAGARMMRGWEARVVASQILATTPGQIRTELGRLGKTSDRQILHVGLDRGRNRRILQSKVEDWTPSSIMQYRIPTSNTGSWLLFAQRRPHAAPDREQPPSEKFLRKRCFSRGPVKRHGSMSLDCHVVGNVRSTGDAWTINSSDFVRQLTAIIISQWRSITVSSTLAESGSSLTPEYGASEGHPVLLPTGSHPRCRKKEEVWADPCGRPLGRRKVPWSHVGTMTFVVLRISAWRYWEKREGKCGECWGDEWKKTGLHGGYTHCDGKTPSRIRTNNGLDGTDPWETG</sequence>
<protein>
    <submittedName>
        <fullName evidence="1">Uncharacterized protein</fullName>
    </submittedName>
</protein>
<name>A0AAJ8C0M2_ASPNG</name>
<reference evidence="1" key="2">
    <citation type="submission" date="2025-08" db="UniProtKB">
        <authorList>
            <consortium name="RefSeq"/>
        </authorList>
    </citation>
    <scope>IDENTIFICATION</scope>
</reference>
<dbReference type="RefSeq" id="XP_059605670.1">
    <property type="nucleotide sequence ID" value="XM_059745723.1"/>
</dbReference>
<gene>
    <name evidence="1" type="ORF">An18g03560</name>
</gene>
<dbReference type="KEGG" id="ang:An18g03560"/>
<dbReference type="AlphaFoldDB" id="A0AAJ8C0M2"/>